<dbReference type="EMBL" id="PQGG01000019">
    <property type="protein sequence ID" value="POP53058.1"/>
    <property type="molecule type" value="Genomic_DNA"/>
</dbReference>
<gene>
    <name evidence="1" type="ORF">C0068_08175</name>
</gene>
<sequence length="246" mass="28069">MLKDRAITTDLTSQFTATLADNKPVGVVGLFGHNLSADATWRIRLYDDSDELLEDSGIINAWPAAYSSLELAWENPNFWTGIPDDEDRSRFTPQAIWMADKNWYAKKAVIDIVDENNTDGFVAIGRGFLSEVYQPEYNFSYGVQWTFSDPTQADEALDSTEYFDAKPQKREVTMAFDWLSEQEAFSRMFRLRRDLGVSGEVLFFHRINVDSTYPQRTMLARPSQIDPVAHPDAARHSHALSLKEIL</sequence>
<dbReference type="AlphaFoldDB" id="A0A2S4HGE3"/>
<organism evidence="1 2">
    <name type="scientific">Zhongshania marina</name>
    <dbReference type="NCBI Taxonomy" id="2304603"/>
    <lineage>
        <taxon>Bacteria</taxon>
        <taxon>Pseudomonadati</taxon>
        <taxon>Pseudomonadota</taxon>
        <taxon>Gammaproteobacteria</taxon>
        <taxon>Cellvibrionales</taxon>
        <taxon>Spongiibacteraceae</taxon>
        <taxon>Zhongshania</taxon>
    </lineage>
</organism>
<evidence type="ECO:0000313" key="2">
    <source>
        <dbReference type="Proteomes" id="UP000237222"/>
    </source>
</evidence>
<dbReference type="Proteomes" id="UP000237222">
    <property type="component" value="Unassembled WGS sequence"/>
</dbReference>
<protein>
    <submittedName>
        <fullName evidence="1">Uncharacterized protein</fullName>
    </submittedName>
</protein>
<name>A0A2S4HGE3_9GAMM</name>
<evidence type="ECO:0000313" key="1">
    <source>
        <dbReference type="EMBL" id="POP53058.1"/>
    </source>
</evidence>
<proteinExistence type="predicted"/>
<accession>A0A2S4HGE3</accession>
<reference evidence="1" key="1">
    <citation type="submission" date="2018-01" db="EMBL/GenBank/DDBJ databases">
        <authorList>
            <person name="Yu X.-D."/>
        </authorList>
    </citation>
    <scope>NUCLEOTIDE SEQUENCE</scope>
    <source>
        <strain evidence="1">ZX-21</strain>
    </source>
</reference>
<comment type="caution">
    <text evidence="1">The sequence shown here is derived from an EMBL/GenBank/DDBJ whole genome shotgun (WGS) entry which is preliminary data.</text>
</comment>